<evidence type="ECO:0000313" key="2">
    <source>
        <dbReference type="EMBL" id="KKN77109.1"/>
    </source>
</evidence>
<dbReference type="AlphaFoldDB" id="A0A0F9TD23"/>
<name>A0A0F9TD23_9ZZZZ</name>
<gene>
    <name evidence="2" type="ORF">LCGC14_0363050</name>
</gene>
<reference evidence="2" key="1">
    <citation type="journal article" date="2015" name="Nature">
        <title>Complex archaea that bridge the gap between prokaryotes and eukaryotes.</title>
        <authorList>
            <person name="Spang A."/>
            <person name="Saw J.H."/>
            <person name="Jorgensen S.L."/>
            <person name="Zaremba-Niedzwiedzka K."/>
            <person name="Martijn J."/>
            <person name="Lind A.E."/>
            <person name="van Eijk R."/>
            <person name="Schleper C."/>
            <person name="Guy L."/>
            <person name="Ettema T.J."/>
        </authorList>
    </citation>
    <scope>NUCLEOTIDE SEQUENCE</scope>
</reference>
<feature type="region of interest" description="Disordered" evidence="1">
    <location>
        <begin position="1"/>
        <end position="20"/>
    </location>
</feature>
<protein>
    <submittedName>
        <fullName evidence="2">Uncharacterized protein</fullName>
    </submittedName>
</protein>
<comment type="caution">
    <text evidence="2">The sequence shown here is derived from an EMBL/GenBank/DDBJ whole genome shotgun (WGS) entry which is preliminary data.</text>
</comment>
<organism evidence="2">
    <name type="scientific">marine sediment metagenome</name>
    <dbReference type="NCBI Taxonomy" id="412755"/>
    <lineage>
        <taxon>unclassified sequences</taxon>
        <taxon>metagenomes</taxon>
        <taxon>ecological metagenomes</taxon>
    </lineage>
</organism>
<dbReference type="EMBL" id="LAZR01000284">
    <property type="protein sequence ID" value="KKN77109.1"/>
    <property type="molecule type" value="Genomic_DNA"/>
</dbReference>
<accession>A0A0F9TD23</accession>
<sequence length="49" mass="5764">MKKSKGTTMREMYGETIPKFQMHEPGKFKTHKYNKVITKAPSFEKSMQP</sequence>
<evidence type="ECO:0000256" key="1">
    <source>
        <dbReference type="SAM" id="MobiDB-lite"/>
    </source>
</evidence>
<proteinExistence type="predicted"/>